<organism evidence="8 9">
    <name type="scientific">Polyplax serrata</name>
    <name type="common">Common mouse louse</name>
    <dbReference type="NCBI Taxonomy" id="468196"/>
    <lineage>
        <taxon>Eukaryota</taxon>
        <taxon>Metazoa</taxon>
        <taxon>Ecdysozoa</taxon>
        <taxon>Arthropoda</taxon>
        <taxon>Hexapoda</taxon>
        <taxon>Insecta</taxon>
        <taxon>Pterygota</taxon>
        <taxon>Neoptera</taxon>
        <taxon>Paraneoptera</taxon>
        <taxon>Psocodea</taxon>
        <taxon>Troctomorpha</taxon>
        <taxon>Phthiraptera</taxon>
        <taxon>Anoplura</taxon>
        <taxon>Polyplacidae</taxon>
        <taxon>Polyplax</taxon>
    </lineage>
</organism>
<evidence type="ECO:0000256" key="7">
    <source>
        <dbReference type="SAM" id="MobiDB-lite"/>
    </source>
</evidence>
<gene>
    <name evidence="8" type="primary">GAD1_2</name>
    <name evidence="8" type="ORF">RUM43_011915</name>
</gene>
<dbReference type="Gene3D" id="3.40.640.10">
    <property type="entry name" value="Type I PLP-dependent aspartate aminotransferase-like (Major domain)"/>
    <property type="match status" value="1"/>
</dbReference>
<reference evidence="8 9" key="1">
    <citation type="submission" date="2023-10" db="EMBL/GenBank/DDBJ databases">
        <title>Genomes of two closely related lineages of the louse Polyplax serrata with different host specificities.</title>
        <authorList>
            <person name="Martinu J."/>
            <person name="Tarabai H."/>
            <person name="Stefka J."/>
            <person name="Hypsa V."/>
        </authorList>
    </citation>
    <scope>NUCLEOTIDE SEQUENCE [LARGE SCALE GENOMIC DNA]</scope>
    <source>
        <strain evidence="8">HR10_N</strain>
    </source>
</reference>
<dbReference type="PANTHER" id="PTHR45677:SF10">
    <property type="entry name" value="GLUTAMATE DECARBOXYLASE"/>
    <property type="match status" value="1"/>
</dbReference>
<keyword evidence="5 6" id="KW-0456">Lyase</keyword>
<feature type="region of interest" description="Disordered" evidence="7">
    <location>
        <begin position="1"/>
        <end position="20"/>
    </location>
</feature>
<dbReference type="InterPro" id="IPR015421">
    <property type="entry name" value="PyrdxlP-dep_Trfase_major"/>
</dbReference>
<evidence type="ECO:0000256" key="3">
    <source>
        <dbReference type="ARBA" id="ARBA00022793"/>
    </source>
</evidence>
<sequence>MGVDVCLSRGQQTVSGKKGGQGNFDPITLLIFRMSSLRHQQPPVSSGDPSSKITNFRSRQAQWESSERGRVPLPRNTADSLTWNPHKLMGTLLQCSTIHFKEDGLLMSCNNMNAAYLFMQDKLYDVKYDTGDKVIQCGRHNDIFKLWLQWRAKGDEGFEKHMDRLMELSQYLVKRIKEMPDKYYLILEPEMVNVSFWYIPPRLRNTPHTPEKEKQLGELCPKIKGRMMQAGTLMVGYQPDDRRPNFFRNIISSAAVTESDVDFLLTEIDRLGRDL</sequence>
<dbReference type="GO" id="GO:0005737">
    <property type="term" value="C:cytoplasm"/>
    <property type="evidence" value="ECO:0007669"/>
    <property type="project" value="TreeGrafter"/>
</dbReference>
<dbReference type="InterPro" id="IPR015424">
    <property type="entry name" value="PyrdxlP-dep_Trfase"/>
</dbReference>
<proteinExistence type="inferred from homology"/>
<evidence type="ECO:0000256" key="5">
    <source>
        <dbReference type="ARBA" id="ARBA00023239"/>
    </source>
</evidence>
<comment type="similarity">
    <text evidence="2 6">Belongs to the group II decarboxylase family.</text>
</comment>
<dbReference type="Gene3D" id="3.90.1150.170">
    <property type="match status" value="1"/>
</dbReference>
<dbReference type="PROSITE" id="PS00392">
    <property type="entry name" value="DDC_GAD_HDC_YDC"/>
    <property type="match status" value="1"/>
</dbReference>
<dbReference type="GO" id="GO:0030170">
    <property type="term" value="F:pyridoxal phosphate binding"/>
    <property type="evidence" value="ECO:0007669"/>
    <property type="project" value="InterPro"/>
</dbReference>
<evidence type="ECO:0000256" key="2">
    <source>
        <dbReference type="ARBA" id="ARBA00009533"/>
    </source>
</evidence>
<evidence type="ECO:0000256" key="1">
    <source>
        <dbReference type="ARBA" id="ARBA00001933"/>
    </source>
</evidence>
<dbReference type="Proteomes" id="UP001372834">
    <property type="component" value="Unassembled WGS sequence"/>
</dbReference>
<comment type="cofactor">
    <cofactor evidence="1 6">
        <name>pyridoxal 5'-phosphate</name>
        <dbReference type="ChEBI" id="CHEBI:597326"/>
    </cofactor>
</comment>
<protein>
    <submittedName>
        <fullName evidence="8">Glutamate decarboxylase gad1</fullName>
    </submittedName>
</protein>
<keyword evidence="3" id="KW-0210">Decarboxylase</keyword>
<feature type="compositionally biased region" description="Polar residues" evidence="7">
    <location>
        <begin position="39"/>
        <end position="64"/>
    </location>
</feature>
<evidence type="ECO:0000256" key="4">
    <source>
        <dbReference type="ARBA" id="ARBA00022898"/>
    </source>
</evidence>
<dbReference type="SUPFAM" id="SSF53383">
    <property type="entry name" value="PLP-dependent transferases"/>
    <property type="match status" value="1"/>
</dbReference>
<keyword evidence="4 6" id="KW-0663">Pyridoxal phosphate</keyword>
<dbReference type="InterPro" id="IPR021115">
    <property type="entry name" value="Pyridoxal-P_BS"/>
</dbReference>
<dbReference type="PANTHER" id="PTHR45677">
    <property type="entry name" value="GLUTAMATE DECARBOXYLASE-RELATED"/>
    <property type="match status" value="1"/>
</dbReference>
<name>A0AAN8S6N3_POLSC</name>
<dbReference type="GO" id="GO:0009449">
    <property type="term" value="P:gamma-aminobutyric acid biosynthetic process"/>
    <property type="evidence" value="ECO:0007669"/>
    <property type="project" value="TreeGrafter"/>
</dbReference>
<feature type="region of interest" description="Disordered" evidence="7">
    <location>
        <begin position="39"/>
        <end position="77"/>
    </location>
</feature>
<dbReference type="GO" id="GO:0004351">
    <property type="term" value="F:glutamate decarboxylase activity"/>
    <property type="evidence" value="ECO:0007669"/>
    <property type="project" value="TreeGrafter"/>
</dbReference>
<evidence type="ECO:0000313" key="8">
    <source>
        <dbReference type="EMBL" id="KAK6634514.1"/>
    </source>
</evidence>
<dbReference type="Pfam" id="PF00282">
    <property type="entry name" value="Pyridoxal_deC"/>
    <property type="match status" value="1"/>
</dbReference>
<evidence type="ECO:0000313" key="9">
    <source>
        <dbReference type="Proteomes" id="UP001372834"/>
    </source>
</evidence>
<accession>A0AAN8S6N3</accession>
<comment type="caution">
    <text evidence="8">The sequence shown here is derived from an EMBL/GenBank/DDBJ whole genome shotgun (WGS) entry which is preliminary data.</text>
</comment>
<evidence type="ECO:0000256" key="6">
    <source>
        <dbReference type="RuleBase" id="RU000382"/>
    </source>
</evidence>
<dbReference type="InterPro" id="IPR002129">
    <property type="entry name" value="PyrdxlP-dep_de-COase"/>
</dbReference>
<dbReference type="EMBL" id="JAWJWE010000005">
    <property type="protein sequence ID" value="KAK6634514.1"/>
    <property type="molecule type" value="Genomic_DNA"/>
</dbReference>
<dbReference type="AlphaFoldDB" id="A0AAN8S6N3"/>